<dbReference type="AlphaFoldDB" id="A0A0A9H976"/>
<accession>A0A0A9H976</accession>
<evidence type="ECO:0000313" key="1">
    <source>
        <dbReference type="EMBL" id="JAE33735.1"/>
    </source>
</evidence>
<organism evidence="1">
    <name type="scientific">Arundo donax</name>
    <name type="common">Giant reed</name>
    <name type="synonym">Donax arundinaceus</name>
    <dbReference type="NCBI Taxonomy" id="35708"/>
    <lineage>
        <taxon>Eukaryota</taxon>
        <taxon>Viridiplantae</taxon>
        <taxon>Streptophyta</taxon>
        <taxon>Embryophyta</taxon>
        <taxon>Tracheophyta</taxon>
        <taxon>Spermatophyta</taxon>
        <taxon>Magnoliopsida</taxon>
        <taxon>Liliopsida</taxon>
        <taxon>Poales</taxon>
        <taxon>Poaceae</taxon>
        <taxon>PACMAD clade</taxon>
        <taxon>Arundinoideae</taxon>
        <taxon>Arundineae</taxon>
        <taxon>Arundo</taxon>
    </lineage>
</organism>
<sequence length="35" mass="4130">MHSICHSFLLTVTSSIFFSTKIKADEKRKYQVRVK</sequence>
<protein>
    <submittedName>
        <fullName evidence="1">Uncharacterized protein</fullName>
    </submittedName>
</protein>
<reference evidence="1" key="1">
    <citation type="submission" date="2014-09" db="EMBL/GenBank/DDBJ databases">
        <authorList>
            <person name="Magalhaes I.L.F."/>
            <person name="Oliveira U."/>
            <person name="Santos F.R."/>
            <person name="Vidigal T.H.D.A."/>
            <person name="Brescovit A.D."/>
            <person name="Santos A.J."/>
        </authorList>
    </citation>
    <scope>NUCLEOTIDE SEQUENCE</scope>
    <source>
        <tissue evidence="1">Shoot tissue taken approximately 20 cm above the soil surface</tissue>
    </source>
</reference>
<dbReference type="EMBL" id="GBRH01164161">
    <property type="protein sequence ID" value="JAE33735.1"/>
    <property type="molecule type" value="Transcribed_RNA"/>
</dbReference>
<reference evidence="1" key="2">
    <citation type="journal article" date="2015" name="Data Brief">
        <title>Shoot transcriptome of the giant reed, Arundo donax.</title>
        <authorList>
            <person name="Barrero R.A."/>
            <person name="Guerrero F.D."/>
            <person name="Moolhuijzen P."/>
            <person name="Goolsby J.A."/>
            <person name="Tidwell J."/>
            <person name="Bellgard S.E."/>
            <person name="Bellgard M.I."/>
        </authorList>
    </citation>
    <scope>NUCLEOTIDE SEQUENCE</scope>
    <source>
        <tissue evidence="1">Shoot tissue taken approximately 20 cm above the soil surface</tissue>
    </source>
</reference>
<name>A0A0A9H976_ARUDO</name>
<proteinExistence type="predicted"/>